<name>A0A345E3W4_9EURY</name>
<dbReference type="RefSeq" id="WP_114586020.1">
    <property type="nucleotide sequence ID" value="NZ_CP031150.1"/>
</dbReference>
<sequence>MSLREWLRRVEWLWMIIGGFYLVAYLFWYIPALEDLPDSVREPPAPYPWHWTLDFVATGVAGSVLLFLGFDRATEATPSRDEE</sequence>
<proteinExistence type="predicted"/>
<dbReference type="KEGG" id="haj:DU500_10840"/>
<feature type="transmembrane region" description="Helical" evidence="1">
    <location>
        <begin position="12"/>
        <end position="30"/>
    </location>
</feature>
<keyword evidence="1" id="KW-0472">Membrane</keyword>
<feature type="transmembrane region" description="Helical" evidence="1">
    <location>
        <begin position="50"/>
        <end position="70"/>
    </location>
</feature>
<accession>A0A345E3W4</accession>
<dbReference type="GeneID" id="37283887"/>
<gene>
    <name evidence="2" type="ORF">DU500_10840</name>
</gene>
<evidence type="ECO:0000313" key="2">
    <source>
        <dbReference type="EMBL" id="AXG06886.1"/>
    </source>
</evidence>
<keyword evidence="1" id="KW-0812">Transmembrane</keyword>
<dbReference type="Proteomes" id="UP000253273">
    <property type="component" value="Chromosome"/>
</dbReference>
<keyword evidence="3" id="KW-1185">Reference proteome</keyword>
<protein>
    <submittedName>
        <fullName evidence="2">Uncharacterized protein</fullName>
    </submittedName>
</protein>
<reference evidence="2 3" key="1">
    <citation type="submission" date="2018-07" db="EMBL/GenBank/DDBJ databases">
        <title>Genome sequences of Haloplanus sp. CBA1113.</title>
        <authorList>
            <person name="Kim Y.B."/>
            <person name="Roh S.W."/>
        </authorList>
    </citation>
    <scope>NUCLEOTIDE SEQUENCE [LARGE SCALE GENOMIC DNA]</scope>
    <source>
        <strain evidence="2 3">CBA1113</strain>
    </source>
</reference>
<organism evidence="2 3">
    <name type="scientific">Haloplanus rubicundus</name>
    <dbReference type="NCBI Taxonomy" id="1547898"/>
    <lineage>
        <taxon>Archaea</taxon>
        <taxon>Methanobacteriati</taxon>
        <taxon>Methanobacteriota</taxon>
        <taxon>Stenosarchaea group</taxon>
        <taxon>Halobacteria</taxon>
        <taxon>Halobacteriales</taxon>
        <taxon>Haloferacaceae</taxon>
        <taxon>Haloplanus</taxon>
    </lineage>
</organism>
<dbReference type="OrthoDB" id="297591at2157"/>
<evidence type="ECO:0000313" key="3">
    <source>
        <dbReference type="Proteomes" id="UP000253273"/>
    </source>
</evidence>
<evidence type="ECO:0000256" key="1">
    <source>
        <dbReference type="SAM" id="Phobius"/>
    </source>
</evidence>
<dbReference type="AlphaFoldDB" id="A0A345E3W4"/>
<dbReference type="EMBL" id="CP031150">
    <property type="protein sequence ID" value="AXG06886.1"/>
    <property type="molecule type" value="Genomic_DNA"/>
</dbReference>
<keyword evidence="1" id="KW-1133">Transmembrane helix</keyword>